<feature type="domain" description="Glycosyltransferase 2-like" evidence="9">
    <location>
        <begin position="393"/>
        <end position="617"/>
    </location>
</feature>
<feature type="region of interest" description="Disordered" evidence="7">
    <location>
        <begin position="884"/>
        <end position="904"/>
    </location>
</feature>
<comment type="caution">
    <text evidence="10">The sequence shown here is derived from an EMBL/GenBank/DDBJ whole genome shotgun (WGS) entry which is preliminary data.</text>
</comment>
<feature type="transmembrane region" description="Helical" evidence="8">
    <location>
        <begin position="68"/>
        <end position="89"/>
    </location>
</feature>
<dbReference type="InterPro" id="IPR050321">
    <property type="entry name" value="Glycosyltr_2/OpgH_subfam"/>
</dbReference>
<feature type="compositionally biased region" description="Low complexity" evidence="7">
    <location>
        <begin position="1"/>
        <end position="33"/>
    </location>
</feature>
<dbReference type="Proteomes" id="UP000054023">
    <property type="component" value="Unassembled WGS sequence"/>
</dbReference>
<evidence type="ECO:0000259" key="9">
    <source>
        <dbReference type="Pfam" id="PF13632"/>
    </source>
</evidence>
<keyword evidence="5 8" id="KW-1133">Transmembrane helix</keyword>
<comment type="subcellular location">
    <subcellularLocation>
        <location evidence="1">Membrane</location>
        <topology evidence="1">Multi-pass membrane protein</topology>
    </subcellularLocation>
</comment>
<dbReference type="InterPro" id="IPR029044">
    <property type="entry name" value="Nucleotide-diphossugar_trans"/>
</dbReference>
<dbReference type="STRING" id="317018.AVL63_02015"/>
<gene>
    <name evidence="10" type="ORF">AVL63_02015</name>
</gene>
<feature type="compositionally biased region" description="Low complexity" evidence="7">
    <location>
        <begin position="823"/>
        <end position="833"/>
    </location>
</feature>
<keyword evidence="3 10" id="KW-0808">Transferase</keyword>
<evidence type="ECO:0000313" key="11">
    <source>
        <dbReference type="Proteomes" id="UP000054023"/>
    </source>
</evidence>
<dbReference type="PANTHER" id="PTHR43867:SF2">
    <property type="entry name" value="CELLULOSE SYNTHASE CATALYTIC SUBUNIT A [UDP-FORMING]"/>
    <property type="match status" value="1"/>
</dbReference>
<keyword evidence="11" id="KW-1185">Reference proteome</keyword>
<keyword evidence="6 8" id="KW-0472">Membrane</keyword>
<protein>
    <submittedName>
        <fullName evidence="10">Glycosyltransferase</fullName>
    </submittedName>
</protein>
<evidence type="ECO:0000256" key="7">
    <source>
        <dbReference type="SAM" id="MobiDB-lite"/>
    </source>
</evidence>
<sequence>MSVPPSSARSASSSRSSRRAAAAAAASAAAESAKSPRRRRQLGAERRTEPLPVVHPRPSLRRIVLSRLAILTTGLAWIGYVVSTVLWQFLEYGSQNFRFTMETVGYLLVVTMLTFSALMYLVARHGALLRFRSHRRTSRAELDAHFSGHSAVSQRSENDAPMVVLVPSYAEEPGVVRQTLWSAALQEYPEIHVVLLIDDAPDSQSPALEQTRSLSAEIEAALKKPGTRMSDAQVVYEMGLAQGQHVNSLQVLTLAGHYSWGGSWLRQMASHESRADHVDDFFCDQVLGSLATELEATADALVMAAKSQELPAPERMLQLHRRLVWIFTAKLSSFERKSYTNLSHEANKAMNLNAYLGLLGGEYKAELSFAGTALRPVQPGETPDLSVPDAEFVLTLDADSLLLPEYCLRLVHLLEQPGNERIAVTQTPYSSFRGAGSRIERLAGATTDIQHLLHQGMSHAGATFWVGANAVIRTAALQDIAETSWENGVLVKRFVQDRTVIEDTESSIDLGTHGWTLMNYPERLSYSATPPDFGSLVVQRRRWANGGLLILPKLVRELRARRRRGEQIRLTEVLLRLNYMASIAWASLGLIFLLAYPYDSRLLSPLILLAAVPYFLTMGADLRECGYKFSDIFRIYGFNLILLPVNLAGVIKSLQQALTGEKIPFARTPKVKDRTAAPWLYALAPVLIVAFSLLTLWRDIGQQNWGNAAFAAFNAFWGAWAFIAYIGAVNALVDVALAIRGWFYVEQPKASKRTRGGRRKAGSTEPQVETLDWRAVLDEGTLGASSGSRQGAASGHRAPASRGRAGLGPTPRGTAQKATAQRGAAPKGAAPKGAAKKGAAKKGAAVGLAAGKEAASIALAPRGFPVAASPAVLHPLTSHKLTFQPLSVATPPADDPRSAQEAKA</sequence>
<evidence type="ECO:0000256" key="1">
    <source>
        <dbReference type="ARBA" id="ARBA00004141"/>
    </source>
</evidence>
<evidence type="ECO:0000256" key="5">
    <source>
        <dbReference type="ARBA" id="ARBA00022989"/>
    </source>
</evidence>
<evidence type="ECO:0000256" key="3">
    <source>
        <dbReference type="ARBA" id="ARBA00022679"/>
    </source>
</evidence>
<dbReference type="GO" id="GO:0005886">
    <property type="term" value="C:plasma membrane"/>
    <property type="evidence" value="ECO:0007669"/>
    <property type="project" value="TreeGrafter"/>
</dbReference>
<dbReference type="RefSeq" id="WP_058888512.1">
    <property type="nucleotide sequence ID" value="NZ_LQBM01000003.1"/>
</dbReference>
<keyword evidence="2" id="KW-0328">Glycosyltransferase</keyword>
<evidence type="ECO:0000313" key="10">
    <source>
        <dbReference type="EMBL" id="KUG58830.1"/>
    </source>
</evidence>
<feature type="transmembrane region" description="Helical" evidence="8">
    <location>
        <begin position="104"/>
        <end position="123"/>
    </location>
</feature>
<feature type="compositionally biased region" description="Low complexity" evidence="7">
    <location>
        <begin position="784"/>
        <end position="798"/>
    </location>
</feature>
<proteinExistence type="predicted"/>
<dbReference type="InterPro" id="IPR001173">
    <property type="entry name" value="Glyco_trans_2-like"/>
</dbReference>
<feature type="transmembrane region" description="Helical" evidence="8">
    <location>
        <begin position="573"/>
        <end position="596"/>
    </location>
</feature>
<dbReference type="EMBL" id="LQBM01000003">
    <property type="protein sequence ID" value="KUG58830.1"/>
    <property type="molecule type" value="Genomic_DNA"/>
</dbReference>
<name>A0A0W8IFV4_9MICC</name>
<dbReference type="AlphaFoldDB" id="A0A0W8IFV4"/>
<feature type="transmembrane region" description="Helical" evidence="8">
    <location>
        <begin position="679"/>
        <end position="697"/>
    </location>
</feature>
<dbReference type="Gene3D" id="3.90.550.10">
    <property type="entry name" value="Spore Coat Polysaccharide Biosynthesis Protein SpsA, Chain A"/>
    <property type="match status" value="1"/>
</dbReference>
<feature type="region of interest" description="Disordered" evidence="7">
    <location>
        <begin position="1"/>
        <end position="50"/>
    </location>
</feature>
<reference evidence="11" key="1">
    <citation type="submission" date="2015-12" db="EMBL/GenBank/DDBJ databases">
        <authorList>
            <person name="Nair G.R."/>
            <person name="Kaur G."/>
            <person name="Mayilraj S."/>
        </authorList>
    </citation>
    <scope>NUCLEOTIDE SEQUENCE [LARGE SCALE GENOMIC DNA]</scope>
    <source>
        <strain evidence="11">CD08_7</strain>
    </source>
</reference>
<dbReference type="SUPFAM" id="SSF53448">
    <property type="entry name" value="Nucleotide-diphospho-sugar transferases"/>
    <property type="match status" value="1"/>
</dbReference>
<keyword evidence="4 8" id="KW-0812">Transmembrane</keyword>
<evidence type="ECO:0000256" key="4">
    <source>
        <dbReference type="ARBA" id="ARBA00022692"/>
    </source>
</evidence>
<evidence type="ECO:0000256" key="6">
    <source>
        <dbReference type="ARBA" id="ARBA00023136"/>
    </source>
</evidence>
<evidence type="ECO:0000256" key="2">
    <source>
        <dbReference type="ARBA" id="ARBA00022676"/>
    </source>
</evidence>
<feature type="compositionally biased region" description="Basic and acidic residues" evidence="7">
    <location>
        <begin position="894"/>
        <end position="904"/>
    </location>
</feature>
<feature type="transmembrane region" description="Helical" evidence="8">
    <location>
        <begin position="602"/>
        <end position="620"/>
    </location>
</feature>
<feature type="transmembrane region" description="Helical" evidence="8">
    <location>
        <begin position="717"/>
        <end position="745"/>
    </location>
</feature>
<accession>A0A0W8IFV4</accession>
<evidence type="ECO:0000256" key="8">
    <source>
        <dbReference type="SAM" id="Phobius"/>
    </source>
</evidence>
<organism evidence="10 11">
    <name type="scientific">Nesterenkonia jeotgali</name>
    <dbReference type="NCBI Taxonomy" id="317018"/>
    <lineage>
        <taxon>Bacteria</taxon>
        <taxon>Bacillati</taxon>
        <taxon>Actinomycetota</taxon>
        <taxon>Actinomycetes</taxon>
        <taxon>Micrococcales</taxon>
        <taxon>Micrococcaceae</taxon>
        <taxon>Nesterenkonia</taxon>
    </lineage>
</organism>
<dbReference type="Pfam" id="PF13632">
    <property type="entry name" value="Glyco_trans_2_3"/>
    <property type="match status" value="1"/>
</dbReference>
<dbReference type="PANTHER" id="PTHR43867">
    <property type="entry name" value="CELLULOSE SYNTHASE CATALYTIC SUBUNIT A [UDP-FORMING]"/>
    <property type="match status" value="1"/>
</dbReference>
<feature type="region of interest" description="Disordered" evidence="7">
    <location>
        <begin position="784"/>
        <end position="836"/>
    </location>
</feature>
<dbReference type="GO" id="GO:0016758">
    <property type="term" value="F:hexosyltransferase activity"/>
    <property type="evidence" value="ECO:0007669"/>
    <property type="project" value="TreeGrafter"/>
</dbReference>